<keyword evidence="6" id="KW-0833">Ubl conjugation pathway</keyword>
<dbReference type="InterPro" id="IPR045191">
    <property type="entry name" value="MBR1/2-like"/>
</dbReference>
<dbReference type="PANTHER" id="PTHR22937">
    <property type="entry name" value="E3 UBIQUITIN-PROTEIN LIGASE RNF165"/>
    <property type="match status" value="1"/>
</dbReference>
<name>A0ABQ8USM3_9EUKA</name>
<dbReference type="CDD" id="cd16448">
    <property type="entry name" value="RING-H2"/>
    <property type="match status" value="1"/>
</dbReference>
<dbReference type="PANTHER" id="PTHR22937:SF65">
    <property type="entry name" value="E3 UBIQUITIN-PROTEIN LIGASE ARK2C"/>
    <property type="match status" value="1"/>
</dbReference>
<comment type="caution">
    <text evidence="11">The sequence shown here is derived from an EMBL/GenBank/DDBJ whole genome shotgun (WGS) entry which is preliminary data.</text>
</comment>
<dbReference type="PROSITE" id="PS50089">
    <property type="entry name" value="ZF_RING_2"/>
    <property type="match status" value="1"/>
</dbReference>
<evidence type="ECO:0000256" key="3">
    <source>
        <dbReference type="ARBA" id="ARBA00022679"/>
    </source>
</evidence>
<keyword evidence="5 8" id="KW-0863">Zinc-finger</keyword>
<dbReference type="EC" id="2.3.2.27" evidence="2"/>
<proteinExistence type="predicted"/>
<accession>A0ABQ8USM3</accession>
<keyword evidence="7" id="KW-0862">Zinc</keyword>
<gene>
    <name evidence="11" type="ORF">PAPYR_3153</name>
</gene>
<reference evidence="11" key="1">
    <citation type="journal article" date="2022" name="bioRxiv">
        <title>Genomics of Preaxostyla Flagellates Illuminates Evolutionary Transitions and the Path Towards Mitochondrial Loss.</title>
        <authorList>
            <person name="Novak L.V.F."/>
            <person name="Treitli S.C."/>
            <person name="Pyrih J."/>
            <person name="Halakuc P."/>
            <person name="Pipaliya S.V."/>
            <person name="Vacek V."/>
            <person name="Brzon O."/>
            <person name="Soukal P."/>
            <person name="Eme L."/>
            <person name="Dacks J.B."/>
            <person name="Karnkowska A."/>
            <person name="Elias M."/>
            <person name="Hampl V."/>
        </authorList>
    </citation>
    <scope>NUCLEOTIDE SEQUENCE</scope>
    <source>
        <strain evidence="11">RCP-MX</strain>
    </source>
</reference>
<protein>
    <recommendedName>
        <fullName evidence="2">RING-type E3 ubiquitin transferase</fullName>
        <ecNumber evidence="2">2.3.2.27</ecNumber>
    </recommendedName>
</protein>
<dbReference type="InterPro" id="IPR013083">
    <property type="entry name" value="Znf_RING/FYVE/PHD"/>
</dbReference>
<keyword evidence="4" id="KW-0479">Metal-binding</keyword>
<comment type="catalytic activity">
    <reaction evidence="1">
        <text>S-ubiquitinyl-[E2 ubiquitin-conjugating enzyme]-L-cysteine + [acceptor protein]-L-lysine = [E2 ubiquitin-conjugating enzyme]-L-cysteine + N(6)-ubiquitinyl-[acceptor protein]-L-lysine.</text>
        <dbReference type="EC" id="2.3.2.27"/>
    </reaction>
</comment>
<evidence type="ECO:0000256" key="5">
    <source>
        <dbReference type="ARBA" id="ARBA00022771"/>
    </source>
</evidence>
<evidence type="ECO:0000256" key="2">
    <source>
        <dbReference type="ARBA" id="ARBA00012483"/>
    </source>
</evidence>
<evidence type="ECO:0000256" key="8">
    <source>
        <dbReference type="PROSITE-ProRule" id="PRU00175"/>
    </source>
</evidence>
<feature type="compositionally biased region" description="Low complexity" evidence="9">
    <location>
        <begin position="173"/>
        <end position="187"/>
    </location>
</feature>
<keyword evidence="3" id="KW-0808">Transferase</keyword>
<evidence type="ECO:0000313" key="11">
    <source>
        <dbReference type="EMBL" id="KAJ4460535.1"/>
    </source>
</evidence>
<dbReference type="SUPFAM" id="SSF57850">
    <property type="entry name" value="RING/U-box"/>
    <property type="match status" value="1"/>
</dbReference>
<evidence type="ECO:0000256" key="9">
    <source>
        <dbReference type="SAM" id="MobiDB-lite"/>
    </source>
</evidence>
<evidence type="ECO:0000256" key="4">
    <source>
        <dbReference type="ARBA" id="ARBA00022723"/>
    </source>
</evidence>
<sequence>MSRRLSNLPISELIRMPFDTMINEIDSVQTNHFSAAPSGMPIPFEFMMMPFANVPPFDEGGTAAAEVGGEDVWPIPVDQTYERLRELDERNVRVGLSDGEFSRAVREATREERARSSRESCSICQEAFGTQGDVVLLACKHLFHRGCIRRWFETAHLRVSYHSQIPAPDARRGAAGSTARTAPTPGRGQQGPGQRRGRS</sequence>
<evidence type="ECO:0000256" key="1">
    <source>
        <dbReference type="ARBA" id="ARBA00000900"/>
    </source>
</evidence>
<dbReference type="InterPro" id="IPR001841">
    <property type="entry name" value="Znf_RING"/>
</dbReference>
<dbReference type="Gene3D" id="3.30.40.10">
    <property type="entry name" value="Zinc/RING finger domain, C3HC4 (zinc finger)"/>
    <property type="match status" value="1"/>
</dbReference>
<evidence type="ECO:0000256" key="7">
    <source>
        <dbReference type="ARBA" id="ARBA00022833"/>
    </source>
</evidence>
<dbReference type="Proteomes" id="UP001141327">
    <property type="component" value="Unassembled WGS sequence"/>
</dbReference>
<evidence type="ECO:0000259" key="10">
    <source>
        <dbReference type="PROSITE" id="PS50089"/>
    </source>
</evidence>
<organism evidence="11 12">
    <name type="scientific">Paratrimastix pyriformis</name>
    <dbReference type="NCBI Taxonomy" id="342808"/>
    <lineage>
        <taxon>Eukaryota</taxon>
        <taxon>Metamonada</taxon>
        <taxon>Preaxostyla</taxon>
        <taxon>Paratrimastigidae</taxon>
        <taxon>Paratrimastix</taxon>
    </lineage>
</organism>
<feature type="domain" description="RING-type" evidence="10">
    <location>
        <begin position="121"/>
        <end position="171"/>
    </location>
</feature>
<dbReference type="Pfam" id="PF13639">
    <property type="entry name" value="zf-RING_2"/>
    <property type="match status" value="1"/>
</dbReference>
<evidence type="ECO:0000313" key="12">
    <source>
        <dbReference type="Proteomes" id="UP001141327"/>
    </source>
</evidence>
<feature type="region of interest" description="Disordered" evidence="9">
    <location>
        <begin position="167"/>
        <end position="199"/>
    </location>
</feature>
<dbReference type="EMBL" id="JAPMOS010000012">
    <property type="protein sequence ID" value="KAJ4460535.1"/>
    <property type="molecule type" value="Genomic_DNA"/>
</dbReference>
<evidence type="ECO:0000256" key="6">
    <source>
        <dbReference type="ARBA" id="ARBA00022786"/>
    </source>
</evidence>
<keyword evidence="12" id="KW-1185">Reference proteome</keyword>